<dbReference type="REBASE" id="46850">
    <property type="entry name" value="V.PogTE7ORF508P"/>
</dbReference>
<keyword evidence="8" id="KW-0234">DNA repair</keyword>
<keyword evidence="9 11" id="KW-0326">Glycosidase</keyword>
<dbReference type="Pfam" id="PF00730">
    <property type="entry name" value="HhH-GPD"/>
    <property type="match status" value="1"/>
</dbReference>
<dbReference type="InterPro" id="IPR044298">
    <property type="entry name" value="MIG/MutY"/>
</dbReference>
<dbReference type="CDD" id="cd00056">
    <property type="entry name" value="ENDO3c"/>
    <property type="match status" value="1"/>
</dbReference>
<dbReference type="PANTHER" id="PTHR42944:SF1">
    <property type="entry name" value="ADENINE DNA GLYCOSYLASE"/>
    <property type="match status" value="1"/>
</dbReference>
<organism evidence="11 12">
    <name type="scientific">Pyrobaculum oguniense (strain DSM 13380 / JCM 10595 / TE7)</name>
    <dbReference type="NCBI Taxonomy" id="698757"/>
    <lineage>
        <taxon>Archaea</taxon>
        <taxon>Thermoproteota</taxon>
        <taxon>Thermoprotei</taxon>
        <taxon>Thermoproteales</taxon>
        <taxon>Thermoproteaceae</taxon>
        <taxon>Pyrobaculum</taxon>
    </lineage>
</organism>
<keyword evidence="7" id="KW-0411">Iron-sulfur</keyword>
<evidence type="ECO:0000256" key="4">
    <source>
        <dbReference type="ARBA" id="ARBA00022763"/>
    </source>
</evidence>
<dbReference type="HOGENOM" id="CLU_012862_2_1_2"/>
<evidence type="ECO:0000256" key="2">
    <source>
        <dbReference type="ARBA" id="ARBA00008343"/>
    </source>
</evidence>
<dbReference type="GO" id="GO:0046872">
    <property type="term" value="F:metal ion binding"/>
    <property type="evidence" value="ECO:0007669"/>
    <property type="project" value="UniProtKB-KW"/>
</dbReference>
<keyword evidence="4" id="KW-0227">DNA damage</keyword>
<protein>
    <submittedName>
        <fullName evidence="11">A/G-specific DNA glycosylase</fullName>
        <ecNumber evidence="11">3.2.2.-</ecNumber>
    </submittedName>
</protein>
<keyword evidence="5 11" id="KW-0378">Hydrolase</keyword>
<evidence type="ECO:0000256" key="5">
    <source>
        <dbReference type="ARBA" id="ARBA00022801"/>
    </source>
</evidence>
<sequence length="201" mass="23220">MDAKRVARAVERWARENLEKLPWRGERSLYRLLVAEILLKRTTRKAASLVYMQFIEKYPTLEDLCKASVEEVEQLLRPIGLYNQRARQLVQICEHRHVLEKATTWRELARLPGVGEYTAKAIGAILFGERVIGIDGNVKRLLVRVFGRYDDKIADALAMEAEDTRLLQLGLVDLGYRICAPRRPKCNKCPLAETCLYTRQH</sequence>
<dbReference type="KEGG" id="pog:Pogu_0509"/>
<evidence type="ECO:0000256" key="8">
    <source>
        <dbReference type="ARBA" id="ARBA00023204"/>
    </source>
</evidence>
<dbReference type="GO" id="GO:0035485">
    <property type="term" value="F:adenine/guanine mispair binding"/>
    <property type="evidence" value="ECO:0007669"/>
    <property type="project" value="TreeGrafter"/>
</dbReference>
<dbReference type="EMBL" id="CP003316">
    <property type="protein sequence ID" value="AFA38536.1"/>
    <property type="molecule type" value="Genomic_DNA"/>
</dbReference>
<dbReference type="AlphaFoldDB" id="H6Q772"/>
<dbReference type="EC" id="3.2.2.-" evidence="11"/>
<dbReference type="InterPro" id="IPR004035">
    <property type="entry name" value="Endouclease-III_FeS-bd_BS"/>
</dbReference>
<accession>H6Q772</accession>
<evidence type="ECO:0000256" key="3">
    <source>
        <dbReference type="ARBA" id="ARBA00022723"/>
    </source>
</evidence>
<evidence type="ECO:0000313" key="11">
    <source>
        <dbReference type="EMBL" id="AFA38536.1"/>
    </source>
</evidence>
<feature type="domain" description="HhH-GPD" evidence="10">
    <location>
        <begin position="38"/>
        <end position="177"/>
    </location>
</feature>
<evidence type="ECO:0000256" key="9">
    <source>
        <dbReference type="ARBA" id="ARBA00023295"/>
    </source>
</evidence>
<dbReference type="InterPro" id="IPR003651">
    <property type="entry name" value="Endonuclease3_FeS-loop_motif"/>
</dbReference>
<keyword evidence="3" id="KW-0479">Metal-binding</keyword>
<proteinExistence type="inferred from homology"/>
<dbReference type="SMART" id="SM00478">
    <property type="entry name" value="ENDO3c"/>
    <property type="match status" value="1"/>
</dbReference>
<dbReference type="PANTHER" id="PTHR42944">
    <property type="entry name" value="ADENINE DNA GLYCOSYLASE"/>
    <property type="match status" value="1"/>
</dbReference>
<comment type="cofactor">
    <cofactor evidence="1">
        <name>[4Fe-4S] cluster</name>
        <dbReference type="ChEBI" id="CHEBI:49883"/>
    </cofactor>
</comment>
<comment type="similarity">
    <text evidence="2">Belongs to the Nth/MutY family.</text>
</comment>
<dbReference type="GO" id="GO:0051539">
    <property type="term" value="F:4 iron, 4 sulfur cluster binding"/>
    <property type="evidence" value="ECO:0007669"/>
    <property type="project" value="InterPro"/>
</dbReference>
<dbReference type="InterPro" id="IPR011257">
    <property type="entry name" value="DNA_glycosylase"/>
</dbReference>
<dbReference type="GO" id="GO:0032357">
    <property type="term" value="F:oxidized purine DNA binding"/>
    <property type="evidence" value="ECO:0007669"/>
    <property type="project" value="TreeGrafter"/>
</dbReference>
<keyword evidence="6" id="KW-0408">Iron</keyword>
<dbReference type="GO" id="GO:0000701">
    <property type="term" value="F:purine-specific mismatch base pair DNA N-glycosylase activity"/>
    <property type="evidence" value="ECO:0007669"/>
    <property type="project" value="TreeGrafter"/>
</dbReference>
<evidence type="ECO:0000256" key="1">
    <source>
        <dbReference type="ARBA" id="ARBA00001966"/>
    </source>
</evidence>
<dbReference type="eggNOG" id="arCOG00462">
    <property type="taxonomic scope" value="Archaea"/>
</dbReference>
<dbReference type="InterPro" id="IPR003265">
    <property type="entry name" value="HhH-GPD_domain"/>
</dbReference>
<name>H6Q772_PYROT</name>
<evidence type="ECO:0000313" key="12">
    <source>
        <dbReference type="Proteomes" id="UP000009062"/>
    </source>
</evidence>
<dbReference type="SMART" id="SM00525">
    <property type="entry name" value="FES"/>
    <property type="match status" value="1"/>
</dbReference>
<dbReference type="Gene3D" id="1.10.1670.10">
    <property type="entry name" value="Helix-hairpin-Helix base-excision DNA repair enzymes (C-terminal)"/>
    <property type="match status" value="1"/>
</dbReference>
<evidence type="ECO:0000256" key="6">
    <source>
        <dbReference type="ARBA" id="ARBA00023004"/>
    </source>
</evidence>
<dbReference type="SUPFAM" id="SSF48150">
    <property type="entry name" value="DNA-glycosylase"/>
    <property type="match status" value="1"/>
</dbReference>
<dbReference type="Proteomes" id="UP000009062">
    <property type="component" value="Chromosome"/>
</dbReference>
<dbReference type="STRING" id="698757.Pogu_0509"/>
<keyword evidence="12" id="KW-1185">Reference proteome</keyword>
<evidence type="ECO:0000256" key="7">
    <source>
        <dbReference type="ARBA" id="ARBA00023014"/>
    </source>
</evidence>
<dbReference type="PROSITE" id="PS00764">
    <property type="entry name" value="ENDONUCLEASE_III_1"/>
    <property type="match status" value="1"/>
</dbReference>
<dbReference type="InterPro" id="IPR023170">
    <property type="entry name" value="HhH_base_excis_C"/>
</dbReference>
<dbReference type="GO" id="GO:0006284">
    <property type="term" value="P:base-excision repair"/>
    <property type="evidence" value="ECO:0007669"/>
    <property type="project" value="InterPro"/>
</dbReference>
<dbReference type="GO" id="GO:0034039">
    <property type="term" value="F:8-oxo-7,8-dihydroguanine DNA N-glycosylase activity"/>
    <property type="evidence" value="ECO:0007669"/>
    <property type="project" value="TreeGrafter"/>
</dbReference>
<gene>
    <name evidence="11" type="ordered locus">Pogu_0509</name>
</gene>
<reference evidence="11 12" key="1">
    <citation type="journal article" date="2012" name="Stand. Genomic Sci.">
        <title>Complete genome sequence of Pyrobaculum oguniense.</title>
        <authorList>
            <person name="Bernick D.L."/>
            <person name="Karplus K."/>
            <person name="Lui L.M."/>
            <person name="Coker J.K."/>
            <person name="Murphy J.N."/>
            <person name="Chan P.P."/>
            <person name="Cozen A.E."/>
            <person name="Lowe T.M."/>
        </authorList>
    </citation>
    <scope>NUCLEOTIDE SEQUENCE [LARGE SCALE GENOMIC DNA]</scope>
    <source>
        <strain evidence="11 12">TE7</strain>
    </source>
</reference>
<dbReference type="PIRSF" id="PIRSF001435">
    <property type="entry name" value="Nth"/>
    <property type="match status" value="1"/>
</dbReference>
<dbReference type="GO" id="GO:0006298">
    <property type="term" value="P:mismatch repair"/>
    <property type="evidence" value="ECO:0007669"/>
    <property type="project" value="TreeGrafter"/>
</dbReference>
<evidence type="ECO:0000259" key="10">
    <source>
        <dbReference type="SMART" id="SM00478"/>
    </source>
</evidence>
<dbReference type="Gene3D" id="1.10.340.30">
    <property type="entry name" value="Hypothetical protein, domain 2"/>
    <property type="match status" value="1"/>
</dbReference>